<evidence type="ECO:0000259" key="7">
    <source>
        <dbReference type="Pfam" id="PF08543"/>
    </source>
</evidence>
<dbReference type="InterPro" id="IPR013749">
    <property type="entry name" value="PM/HMP-P_kinase-1"/>
</dbReference>
<dbReference type="GO" id="GO:0009443">
    <property type="term" value="P:pyridoxal 5'-phosphate salvage"/>
    <property type="evidence" value="ECO:0007669"/>
    <property type="project" value="InterPro"/>
</dbReference>
<dbReference type="InterPro" id="IPR029056">
    <property type="entry name" value="Ribokinase-like"/>
</dbReference>
<name>A0A0L0G183_9EUKA</name>
<dbReference type="Gene3D" id="3.40.1190.20">
    <property type="match status" value="1"/>
</dbReference>
<comment type="similarity">
    <text evidence="1">Belongs to the pyridoxine kinase family.</text>
</comment>
<gene>
    <name evidence="8" type="ORF">SARC_04806</name>
</gene>
<keyword evidence="5" id="KW-0418">Kinase</keyword>
<dbReference type="EC" id="2.7.1.35" evidence="2"/>
<evidence type="ECO:0000313" key="9">
    <source>
        <dbReference type="Proteomes" id="UP000054560"/>
    </source>
</evidence>
<evidence type="ECO:0000313" key="8">
    <source>
        <dbReference type="EMBL" id="KNC82912.1"/>
    </source>
</evidence>
<accession>A0A0L0G183</accession>
<keyword evidence="4" id="KW-0547">Nucleotide-binding</keyword>
<dbReference type="SUPFAM" id="SSF53613">
    <property type="entry name" value="Ribokinase-like"/>
    <property type="match status" value="1"/>
</dbReference>
<evidence type="ECO:0000256" key="1">
    <source>
        <dbReference type="ARBA" id="ARBA00008805"/>
    </source>
</evidence>
<evidence type="ECO:0000256" key="6">
    <source>
        <dbReference type="ARBA" id="ARBA00022840"/>
    </source>
</evidence>
<dbReference type="GO" id="GO:0005524">
    <property type="term" value="F:ATP binding"/>
    <property type="evidence" value="ECO:0007669"/>
    <property type="project" value="UniProtKB-KW"/>
</dbReference>
<protein>
    <recommendedName>
        <fullName evidence="2">pyridoxal kinase</fullName>
        <ecNumber evidence="2">2.7.1.35</ecNumber>
    </recommendedName>
</protein>
<keyword evidence="9" id="KW-1185">Reference proteome</keyword>
<dbReference type="Pfam" id="PF08543">
    <property type="entry name" value="Phos_pyr_kin"/>
    <property type="match status" value="1"/>
</dbReference>
<sequence length="142" mass="15519">MRIRALGSITPHRTSPQLRAVCDTVMGDDGVGLYVPKELVPIYKNEVIPVADILTPNAYEAGQLTGIDIHTKEDAVKALAELHSISGMSVSAHAWLRPGAKTVVITSAVLDEDRDHIYLFASNKADSQQFYVPIPLLKVRTQ</sequence>
<dbReference type="GO" id="GO:0008478">
    <property type="term" value="F:pyridoxal kinase activity"/>
    <property type="evidence" value="ECO:0007669"/>
    <property type="project" value="UniProtKB-EC"/>
</dbReference>
<dbReference type="EMBL" id="KQ241880">
    <property type="protein sequence ID" value="KNC82912.1"/>
    <property type="molecule type" value="Genomic_DNA"/>
</dbReference>
<dbReference type="RefSeq" id="XP_014156814.1">
    <property type="nucleotide sequence ID" value="XM_014301339.1"/>
</dbReference>
<dbReference type="eggNOG" id="KOG2599">
    <property type="taxonomic scope" value="Eukaryota"/>
</dbReference>
<reference evidence="8 9" key="1">
    <citation type="submission" date="2011-02" db="EMBL/GenBank/DDBJ databases">
        <title>The Genome Sequence of Sphaeroforma arctica JP610.</title>
        <authorList>
            <consortium name="The Broad Institute Genome Sequencing Platform"/>
            <person name="Russ C."/>
            <person name="Cuomo C."/>
            <person name="Young S.K."/>
            <person name="Zeng Q."/>
            <person name="Gargeya S."/>
            <person name="Alvarado L."/>
            <person name="Berlin A."/>
            <person name="Chapman S.B."/>
            <person name="Chen Z."/>
            <person name="Freedman E."/>
            <person name="Gellesch M."/>
            <person name="Goldberg J."/>
            <person name="Griggs A."/>
            <person name="Gujja S."/>
            <person name="Heilman E."/>
            <person name="Heiman D."/>
            <person name="Howarth C."/>
            <person name="Mehta T."/>
            <person name="Neiman D."/>
            <person name="Pearson M."/>
            <person name="Roberts A."/>
            <person name="Saif S."/>
            <person name="Shea T."/>
            <person name="Shenoy N."/>
            <person name="Sisk P."/>
            <person name="Stolte C."/>
            <person name="Sykes S."/>
            <person name="White J."/>
            <person name="Yandava C."/>
            <person name="Burger G."/>
            <person name="Gray M.W."/>
            <person name="Holland P.W.H."/>
            <person name="King N."/>
            <person name="Lang F.B.F."/>
            <person name="Roger A.J."/>
            <person name="Ruiz-Trillo I."/>
            <person name="Haas B."/>
            <person name="Nusbaum C."/>
            <person name="Birren B."/>
        </authorList>
    </citation>
    <scope>NUCLEOTIDE SEQUENCE [LARGE SCALE GENOMIC DNA]</scope>
    <source>
        <strain evidence="8 9">JP610</strain>
    </source>
</reference>
<evidence type="ECO:0000256" key="5">
    <source>
        <dbReference type="ARBA" id="ARBA00022777"/>
    </source>
</evidence>
<dbReference type="PANTHER" id="PTHR10534">
    <property type="entry name" value="PYRIDOXAL KINASE"/>
    <property type="match status" value="1"/>
</dbReference>
<evidence type="ECO:0000256" key="2">
    <source>
        <dbReference type="ARBA" id="ARBA00012104"/>
    </source>
</evidence>
<dbReference type="InterPro" id="IPR004625">
    <property type="entry name" value="PyrdxlKinase"/>
</dbReference>
<keyword evidence="6" id="KW-0067">ATP-binding</keyword>
<keyword evidence="3" id="KW-0808">Transferase</keyword>
<evidence type="ECO:0000256" key="3">
    <source>
        <dbReference type="ARBA" id="ARBA00022679"/>
    </source>
</evidence>
<dbReference type="GeneID" id="25905310"/>
<organism evidence="8 9">
    <name type="scientific">Sphaeroforma arctica JP610</name>
    <dbReference type="NCBI Taxonomy" id="667725"/>
    <lineage>
        <taxon>Eukaryota</taxon>
        <taxon>Ichthyosporea</taxon>
        <taxon>Ichthyophonida</taxon>
        <taxon>Sphaeroforma</taxon>
    </lineage>
</organism>
<dbReference type="Proteomes" id="UP000054560">
    <property type="component" value="Unassembled WGS sequence"/>
</dbReference>
<proteinExistence type="inferred from homology"/>
<dbReference type="AlphaFoldDB" id="A0A0L0G183"/>
<dbReference type="OrthoDB" id="2104723at2759"/>
<dbReference type="PANTHER" id="PTHR10534:SF2">
    <property type="entry name" value="PYRIDOXAL KINASE"/>
    <property type="match status" value="1"/>
</dbReference>
<evidence type="ECO:0000256" key="4">
    <source>
        <dbReference type="ARBA" id="ARBA00022741"/>
    </source>
</evidence>
<dbReference type="STRING" id="667725.A0A0L0G183"/>
<feature type="domain" description="Pyridoxamine kinase/Phosphomethylpyrimidine kinase" evidence="7">
    <location>
        <begin position="17"/>
        <end position="90"/>
    </location>
</feature>
<dbReference type="GO" id="GO:0005829">
    <property type="term" value="C:cytosol"/>
    <property type="evidence" value="ECO:0007669"/>
    <property type="project" value="TreeGrafter"/>
</dbReference>